<dbReference type="Gene3D" id="3.40.50.2000">
    <property type="entry name" value="Glycogen Phosphorylase B"/>
    <property type="match status" value="2"/>
</dbReference>
<keyword evidence="2" id="KW-0808">Transferase</keyword>
<feature type="domain" description="Glycosyl transferase family 1" evidence="1">
    <location>
        <begin position="278"/>
        <end position="434"/>
    </location>
</feature>
<dbReference type="EC" id="2.4.-.-" evidence="2"/>
<dbReference type="EMBL" id="JBHUER010000002">
    <property type="protein sequence ID" value="MFD1702075.1"/>
    <property type="molecule type" value="Genomic_DNA"/>
</dbReference>
<dbReference type="Pfam" id="PF00534">
    <property type="entry name" value="Glycos_transf_1"/>
    <property type="match status" value="1"/>
</dbReference>
<dbReference type="GO" id="GO:0016757">
    <property type="term" value="F:glycosyltransferase activity"/>
    <property type="evidence" value="ECO:0007669"/>
    <property type="project" value="UniProtKB-KW"/>
</dbReference>
<organism evidence="2 3">
    <name type="scientific">Methylopila henanensis</name>
    <dbReference type="NCBI Taxonomy" id="873516"/>
    <lineage>
        <taxon>Bacteria</taxon>
        <taxon>Pseudomonadati</taxon>
        <taxon>Pseudomonadota</taxon>
        <taxon>Alphaproteobacteria</taxon>
        <taxon>Hyphomicrobiales</taxon>
        <taxon>Methylopilaceae</taxon>
        <taxon>Methylopila</taxon>
    </lineage>
</organism>
<sequence length="462" mass="49197">MPADPLGRVLEGLPERRVLVVSDRYPPDAAGGAERSLHLMLREEPLRGLALVATFDKALAAPERRSVDGVEILALPAPAAWPLHRLSQFEVDALKRRPFGLKWATFLREVAHDLRADPVERARAFGVRFFGRPEGGVAMDHRTVAESGLEQAIARIVAHVKPDLVHADNARAILASAGALTDAGPPLIAVVRDHRFSTPNFRQTFDVAGEGGTAVADAFARRALAFRQERLRRADLVLVTSAHVEALVRAAAAPERVRRLALTPVEPAPVVAVPPEGFNVAVVGSLNANKGQAGLIEAWPEVLARRPDATLEIAGEGPDRAALAALIERLGVADRVRLLGPVEGVERDRLFGRSHVVALPTLWEEPFGRVAVEAGAAGRPVVAYAVGGHAETVVDGVTGRLAPAGDRAAFIDALLALGDDPEARVRFGEAGRKRAESYAPGPLAAGLADVWREVAGRAKTAF</sequence>
<evidence type="ECO:0000313" key="3">
    <source>
        <dbReference type="Proteomes" id="UP001597308"/>
    </source>
</evidence>
<dbReference type="PANTHER" id="PTHR12526">
    <property type="entry name" value="GLYCOSYLTRANSFERASE"/>
    <property type="match status" value="1"/>
</dbReference>
<keyword evidence="2" id="KW-0328">Glycosyltransferase</keyword>
<evidence type="ECO:0000313" key="2">
    <source>
        <dbReference type="EMBL" id="MFD1702075.1"/>
    </source>
</evidence>
<accession>A0ABW4K259</accession>
<dbReference type="SUPFAM" id="SSF53756">
    <property type="entry name" value="UDP-Glycosyltransferase/glycogen phosphorylase"/>
    <property type="match status" value="1"/>
</dbReference>
<name>A0ABW4K259_9HYPH</name>
<reference evidence="3" key="1">
    <citation type="journal article" date="2019" name="Int. J. Syst. Evol. Microbiol.">
        <title>The Global Catalogue of Microorganisms (GCM) 10K type strain sequencing project: providing services to taxonomists for standard genome sequencing and annotation.</title>
        <authorList>
            <consortium name="The Broad Institute Genomics Platform"/>
            <consortium name="The Broad Institute Genome Sequencing Center for Infectious Disease"/>
            <person name="Wu L."/>
            <person name="Ma J."/>
        </authorList>
    </citation>
    <scope>NUCLEOTIDE SEQUENCE [LARGE SCALE GENOMIC DNA]</scope>
    <source>
        <strain evidence="3">KCTC 23707</strain>
    </source>
</reference>
<protein>
    <submittedName>
        <fullName evidence="2">Glycosyltransferase</fullName>
        <ecNumber evidence="2">2.4.-.-</ecNumber>
    </submittedName>
</protein>
<proteinExistence type="predicted"/>
<gene>
    <name evidence="2" type="ORF">ACFSCV_03565</name>
</gene>
<comment type="caution">
    <text evidence="2">The sequence shown here is derived from an EMBL/GenBank/DDBJ whole genome shotgun (WGS) entry which is preliminary data.</text>
</comment>
<dbReference type="InterPro" id="IPR001296">
    <property type="entry name" value="Glyco_trans_1"/>
</dbReference>
<dbReference type="RefSeq" id="WP_378797081.1">
    <property type="nucleotide sequence ID" value="NZ_JBHUER010000002.1"/>
</dbReference>
<keyword evidence="3" id="KW-1185">Reference proteome</keyword>
<dbReference type="Proteomes" id="UP001597308">
    <property type="component" value="Unassembled WGS sequence"/>
</dbReference>
<dbReference type="PANTHER" id="PTHR12526:SF635">
    <property type="entry name" value="GLYCOSYL TRANSFERASE GROUP 1"/>
    <property type="match status" value="1"/>
</dbReference>
<evidence type="ECO:0000259" key="1">
    <source>
        <dbReference type="Pfam" id="PF00534"/>
    </source>
</evidence>